<keyword evidence="3 6" id="KW-0106">Calcium</keyword>
<comment type="subcellular location">
    <subcellularLocation>
        <location evidence="6">Secreted</location>
    </subcellularLocation>
</comment>
<dbReference type="GO" id="GO:0046872">
    <property type="term" value="F:metal ion binding"/>
    <property type="evidence" value="ECO:0007669"/>
    <property type="project" value="UniProtKB-KW"/>
</dbReference>
<dbReference type="PROSITE" id="PS51828">
    <property type="entry name" value="PTX_2"/>
    <property type="match status" value="1"/>
</dbReference>
<keyword evidence="9" id="KW-1185">Reference proteome</keyword>
<organism evidence="8 9">
    <name type="scientific">Periophthalmus magnuspinnatus</name>
    <dbReference type="NCBI Taxonomy" id="409849"/>
    <lineage>
        <taxon>Eukaryota</taxon>
        <taxon>Metazoa</taxon>
        <taxon>Chordata</taxon>
        <taxon>Craniata</taxon>
        <taxon>Vertebrata</taxon>
        <taxon>Euteleostomi</taxon>
        <taxon>Actinopterygii</taxon>
        <taxon>Neopterygii</taxon>
        <taxon>Teleostei</taxon>
        <taxon>Neoteleostei</taxon>
        <taxon>Acanthomorphata</taxon>
        <taxon>Gobiaria</taxon>
        <taxon>Gobiiformes</taxon>
        <taxon>Gobioidei</taxon>
        <taxon>Gobiidae</taxon>
        <taxon>Oxudercinae</taxon>
        <taxon>Periophthalmus</taxon>
    </lineage>
</organism>
<dbReference type="AlphaFoldDB" id="A0A3B4B5C5"/>
<evidence type="ECO:0000313" key="9">
    <source>
        <dbReference type="Proteomes" id="UP000261520"/>
    </source>
</evidence>
<evidence type="ECO:0000259" key="7">
    <source>
        <dbReference type="PROSITE" id="PS51828"/>
    </source>
</evidence>
<dbReference type="InterPro" id="IPR013320">
    <property type="entry name" value="ConA-like_dom_sf"/>
</dbReference>
<comment type="caution">
    <text evidence="5">Lacks conserved residue(s) required for the propagation of feature annotation.</text>
</comment>
<evidence type="ECO:0000256" key="5">
    <source>
        <dbReference type="PROSITE-ProRule" id="PRU01172"/>
    </source>
</evidence>
<evidence type="ECO:0000256" key="1">
    <source>
        <dbReference type="ARBA" id="ARBA00022723"/>
    </source>
</evidence>
<dbReference type="InterPro" id="IPR030476">
    <property type="entry name" value="Pentaxin_CS"/>
</dbReference>
<protein>
    <recommendedName>
        <fullName evidence="6">Pentraxin family member</fullName>
    </recommendedName>
</protein>
<evidence type="ECO:0000256" key="6">
    <source>
        <dbReference type="RuleBase" id="RU362112"/>
    </source>
</evidence>
<dbReference type="InterPro" id="IPR051005">
    <property type="entry name" value="Pentraxin_domain"/>
</dbReference>
<evidence type="ECO:0000256" key="2">
    <source>
        <dbReference type="ARBA" id="ARBA00022729"/>
    </source>
</evidence>
<dbReference type="PANTHER" id="PTHR45869:SF2">
    <property type="entry name" value="C-REACTIVE PROTEIN-RELATED"/>
    <property type="match status" value="1"/>
</dbReference>
<dbReference type="GO" id="GO:0005576">
    <property type="term" value="C:extracellular region"/>
    <property type="evidence" value="ECO:0007669"/>
    <property type="project" value="UniProtKB-SubCell"/>
</dbReference>
<dbReference type="Gene3D" id="2.60.120.200">
    <property type="match status" value="1"/>
</dbReference>
<comment type="cofactor">
    <cofactor evidence="6">
        <name>Ca(2+)</name>
        <dbReference type="ChEBI" id="CHEBI:29108"/>
    </cofactor>
    <text evidence="6">Binds 2 calcium ions per subunit.</text>
</comment>
<reference evidence="8" key="1">
    <citation type="submission" date="2025-08" db="UniProtKB">
        <authorList>
            <consortium name="Ensembl"/>
        </authorList>
    </citation>
    <scope>IDENTIFICATION</scope>
</reference>
<name>A0A3B4B5C5_9GOBI</name>
<dbReference type="PROSITE" id="PS00289">
    <property type="entry name" value="PTX_1"/>
    <property type="match status" value="1"/>
</dbReference>
<dbReference type="SMART" id="SM00159">
    <property type="entry name" value="PTX"/>
    <property type="match status" value="1"/>
</dbReference>
<dbReference type="PRINTS" id="PR00895">
    <property type="entry name" value="PENTAXIN"/>
</dbReference>
<evidence type="ECO:0000256" key="3">
    <source>
        <dbReference type="ARBA" id="ARBA00022837"/>
    </source>
</evidence>
<proteinExistence type="inferred from homology"/>
<reference evidence="8" key="2">
    <citation type="submission" date="2025-09" db="UniProtKB">
        <authorList>
            <consortium name="Ensembl"/>
        </authorList>
    </citation>
    <scope>IDENTIFICATION</scope>
</reference>
<accession>A0A3B4B5C5</accession>
<dbReference type="Pfam" id="PF00354">
    <property type="entry name" value="Pentaxin"/>
    <property type="match status" value="1"/>
</dbReference>
<keyword evidence="1 6" id="KW-0479">Metal-binding</keyword>
<comment type="similarity">
    <text evidence="6">Belongs to the pentraxin family.</text>
</comment>
<evidence type="ECO:0000256" key="4">
    <source>
        <dbReference type="ARBA" id="ARBA00023157"/>
    </source>
</evidence>
<dbReference type="Proteomes" id="UP000261520">
    <property type="component" value="Unplaced"/>
</dbReference>
<evidence type="ECO:0000313" key="8">
    <source>
        <dbReference type="Ensembl" id="ENSPMGP00000024190.1"/>
    </source>
</evidence>
<sequence length="239" mass="26433">MYQSLININSVCISVKMRLSAVLLFCAASLTLAGGVSVRSLLFSSESASNFVTVQPQKPLDLSAFTLCLRLATELKMEQREIILFAYRTKYYDELNLWRELDGRIGLYLSGDGVFFQMPPLGSLQTHLCITWDSLTGATSVFMDGKKSLTKIYQKRHNVRSGGQIIIGQDPDEYLGGFDANQSFVGEISDINLWSNVLPDTVIKAMADNGNTVQTGDVIDWSVANLEVTGQVNVVNRDM</sequence>
<feature type="domain" description="Pentraxin (PTX)" evidence="7">
    <location>
        <begin position="37"/>
        <end position="239"/>
    </location>
</feature>
<keyword evidence="2" id="KW-0732">Signal</keyword>
<comment type="subunit">
    <text evidence="6">Homopentamer. Pentaxin (or pentraxin) have a discoid arrangement of 5 non-covalently bound subunits.</text>
</comment>
<dbReference type="Ensembl" id="ENSPMGT00000025773.1">
    <property type="protein sequence ID" value="ENSPMGP00000024190.1"/>
    <property type="gene ID" value="ENSPMGG00000019566.1"/>
</dbReference>
<dbReference type="InterPro" id="IPR001759">
    <property type="entry name" value="PTX_dom"/>
</dbReference>
<dbReference type="PANTHER" id="PTHR45869">
    <property type="entry name" value="C-REACTIVE PROTEIN-RELATED"/>
    <property type="match status" value="1"/>
</dbReference>
<keyword evidence="4" id="KW-1015">Disulfide bond</keyword>
<dbReference type="SUPFAM" id="SSF49899">
    <property type="entry name" value="Concanavalin A-like lectins/glucanases"/>
    <property type="match status" value="1"/>
</dbReference>